<comment type="caution">
    <text evidence="8">The sequence shown here is derived from an EMBL/GenBank/DDBJ whole genome shotgun (WGS) entry which is preliminary data.</text>
</comment>
<dbReference type="Pfam" id="PF02108">
    <property type="entry name" value="FliH"/>
    <property type="match status" value="1"/>
</dbReference>
<evidence type="ECO:0000256" key="2">
    <source>
        <dbReference type="ARBA" id="ARBA00006602"/>
    </source>
</evidence>
<evidence type="ECO:0000259" key="7">
    <source>
        <dbReference type="Pfam" id="PF02108"/>
    </source>
</evidence>
<keyword evidence="9" id="KW-1185">Reference proteome</keyword>
<protein>
    <submittedName>
        <fullName evidence="8">FliH/SctL family protein</fullName>
    </submittedName>
</protein>
<dbReference type="PANTHER" id="PTHR34982">
    <property type="entry name" value="YOP PROTEINS TRANSLOCATION PROTEIN L"/>
    <property type="match status" value="1"/>
</dbReference>
<reference evidence="8 9" key="1">
    <citation type="submission" date="2023-06" db="EMBL/GenBank/DDBJ databases">
        <title>Microbacterium sp. nov., isolated from a waste landfill.</title>
        <authorList>
            <person name="Wen W."/>
        </authorList>
    </citation>
    <scope>NUCLEOTIDE SEQUENCE [LARGE SCALE GENOMIC DNA]</scope>
    <source>
        <strain evidence="8 9">ASV49</strain>
    </source>
</reference>
<dbReference type="InterPro" id="IPR051472">
    <property type="entry name" value="T3SS_Stator/FliH"/>
</dbReference>
<evidence type="ECO:0000256" key="6">
    <source>
        <dbReference type="ARBA" id="ARBA00023225"/>
    </source>
</evidence>
<keyword evidence="3" id="KW-0813">Transport</keyword>
<sequence length="208" mass="22143">MTAVFDSAFTPLVAPRIGDAPVDIRDETARARARGYADGFAEGRRAALEEAQRELAVERERERIRDAEARRALSSALVALHGARTEFDARADRLSGVAAARIEELAVELSTTILDAELSDAARSAAHALRRALAQTPVAAWRRVSFNERDVETLRANGMLPRVEVSSSADVDPGGAIVEIEDGAVDARIAAALDRAAGALRGDDGDTA</sequence>
<keyword evidence="6" id="KW-1006">Bacterial flagellum protein export</keyword>
<accession>A0ABT7MTV1</accession>
<comment type="similarity">
    <text evidence="2">Belongs to the FliH family.</text>
</comment>
<gene>
    <name evidence="8" type="ORF">QSV35_00890</name>
</gene>
<dbReference type="RefSeq" id="WP_286285742.1">
    <property type="nucleotide sequence ID" value="NZ_JASXSZ010000001.1"/>
</dbReference>
<keyword evidence="4" id="KW-1005">Bacterial flagellum biogenesis</keyword>
<proteinExistence type="inferred from homology"/>
<evidence type="ECO:0000256" key="1">
    <source>
        <dbReference type="ARBA" id="ARBA00003041"/>
    </source>
</evidence>
<evidence type="ECO:0000313" key="9">
    <source>
        <dbReference type="Proteomes" id="UP001235064"/>
    </source>
</evidence>
<dbReference type="InterPro" id="IPR018035">
    <property type="entry name" value="Flagellar_FliH/T3SS_HrpE"/>
</dbReference>
<dbReference type="EMBL" id="JASXSZ010000001">
    <property type="protein sequence ID" value="MDL9977875.1"/>
    <property type="molecule type" value="Genomic_DNA"/>
</dbReference>
<dbReference type="Proteomes" id="UP001235064">
    <property type="component" value="Unassembled WGS sequence"/>
</dbReference>
<evidence type="ECO:0000313" key="8">
    <source>
        <dbReference type="EMBL" id="MDL9977875.1"/>
    </source>
</evidence>
<feature type="domain" description="Flagellar assembly protein FliH/Type III secretion system HrpE" evidence="7">
    <location>
        <begin position="80"/>
        <end position="194"/>
    </location>
</feature>
<name>A0ABT7MTV1_9MICO</name>
<organism evidence="8 9">
    <name type="scientific">Microbacterium candidum</name>
    <dbReference type="NCBI Taxonomy" id="3041922"/>
    <lineage>
        <taxon>Bacteria</taxon>
        <taxon>Bacillati</taxon>
        <taxon>Actinomycetota</taxon>
        <taxon>Actinomycetes</taxon>
        <taxon>Micrococcales</taxon>
        <taxon>Microbacteriaceae</taxon>
        <taxon>Microbacterium</taxon>
    </lineage>
</organism>
<dbReference type="PANTHER" id="PTHR34982:SF1">
    <property type="entry name" value="FLAGELLAR ASSEMBLY PROTEIN FLIH"/>
    <property type="match status" value="1"/>
</dbReference>
<evidence type="ECO:0000256" key="5">
    <source>
        <dbReference type="ARBA" id="ARBA00022927"/>
    </source>
</evidence>
<keyword evidence="5" id="KW-0653">Protein transport</keyword>
<evidence type="ECO:0000256" key="3">
    <source>
        <dbReference type="ARBA" id="ARBA00022448"/>
    </source>
</evidence>
<evidence type="ECO:0000256" key="4">
    <source>
        <dbReference type="ARBA" id="ARBA00022795"/>
    </source>
</evidence>
<comment type="function">
    <text evidence="1">Needed for flagellar regrowth and assembly.</text>
</comment>